<dbReference type="Proteomes" id="UP000291822">
    <property type="component" value="Unassembled WGS sequence"/>
</dbReference>
<comment type="caution">
    <text evidence="2">The sequence shown here is derived from an EMBL/GenBank/DDBJ whole genome shotgun (WGS) entry which is preliminary data.</text>
</comment>
<dbReference type="SUPFAM" id="SSF54593">
    <property type="entry name" value="Glyoxalase/Bleomycin resistance protein/Dihydroxybiphenyl dioxygenase"/>
    <property type="match status" value="1"/>
</dbReference>
<evidence type="ECO:0000259" key="1">
    <source>
        <dbReference type="PROSITE" id="PS51819"/>
    </source>
</evidence>
<accession>A0A4R0YKQ7</accession>
<dbReference type="InterPro" id="IPR052164">
    <property type="entry name" value="Anthracycline_SecMetBiosynth"/>
</dbReference>
<dbReference type="InterPro" id="IPR037523">
    <property type="entry name" value="VOC_core"/>
</dbReference>
<feature type="domain" description="VOC" evidence="1">
    <location>
        <begin position="6"/>
        <end position="120"/>
    </location>
</feature>
<name>A0A4R0YKQ7_9GAMM</name>
<protein>
    <submittedName>
        <fullName evidence="2">VOC family protein</fullName>
    </submittedName>
</protein>
<dbReference type="AlphaFoldDB" id="A0A4R0YKQ7"/>
<dbReference type="PANTHER" id="PTHR33993">
    <property type="entry name" value="GLYOXALASE-RELATED"/>
    <property type="match status" value="1"/>
</dbReference>
<dbReference type="RefSeq" id="WP_131411713.1">
    <property type="nucleotide sequence ID" value="NZ_SJTG01000005.1"/>
</dbReference>
<sequence length="123" mass="13805">MAKVIGLGGFFFKARDPKALGEWYERHLGLPVEEWGGARFGEDPSRAGYTLWSPFAADTTYFAPSTQPYMVNFRVDDLDALLAQLRAAGVTVDDRVDESEYGRFGWIMDPEGTRIELWQPPAA</sequence>
<keyword evidence="3" id="KW-1185">Reference proteome</keyword>
<reference evidence="2 3" key="1">
    <citation type="submission" date="2019-02" db="EMBL/GenBank/DDBJ databases">
        <title>Dyella amyloliquefaciens sp. nov., isolated from forest soil.</title>
        <authorList>
            <person name="Gao Z.-H."/>
            <person name="Qiu L.-H."/>
        </authorList>
    </citation>
    <scope>NUCLEOTIDE SEQUENCE [LARGE SCALE GENOMIC DNA]</scope>
    <source>
        <strain evidence="2 3">KACC 12747</strain>
    </source>
</reference>
<evidence type="ECO:0000313" key="2">
    <source>
        <dbReference type="EMBL" id="TCI06865.1"/>
    </source>
</evidence>
<organism evidence="2 3">
    <name type="scientific">Dyella soli</name>
    <dbReference type="NCBI Taxonomy" id="522319"/>
    <lineage>
        <taxon>Bacteria</taxon>
        <taxon>Pseudomonadati</taxon>
        <taxon>Pseudomonadota</taxon>
        <taxon>Gammaproteobacteria</taxon>
        <taxon>Lysobacterales</taxon>
        <taxon>Rhodanobacteraceae</taxon>
        <taxon>Dyella</taxon>
    </lineage>
</organism>
<gene>
    <name evidence="2" type="ORF">EZM97_30015</name>
</gene>
<dbReference type="Pfam" id="PF18029">
    <property type="entry name" value="Glyoxalase_6"/>
    <property type="match status" value="1"/>
</dbReference>
<dbReference type="PROSITE" id="PS51819">
    <property type="entry name" value="VOC"/>
    <property type="match status" value="1"/>
</dbReference>
<dbReference type="EMBL" id="SJTG01000005">
    <property type="protein sequence ID" value="TCI06865.1"/>
    <property type="molecule type" value="Genomic_DNA"/>
</dbReference>
<dbReference type="Gene3D" id="3.10.180.10">
    <property type="entry name" value="2,3-Dihydroxybiphenyl 1,2-Dioxygenase, domain 1"/>
    <property type="match status" value="1"/>
</dbReference>
<dbReference type="InterPro" id="IPR029068">
    <property type="entry name" value="Glyas_Bleomycin-R_OHBP_Dase"/>
</dbReference>
<proteinExistence type="predicted"/>
<dbReference type="PANTHER" id="PTHR33993:SF5">
    <property type="entry name" value="GLYOXALASE"/>
    <property type="match status" value="1"/>
</dbReference>
<dbReference type="InterPro" id="IPR041581">
    <property type="entry name" value="Glyoxalase_6"/>
</dbReference>
<evidence type="ECO:0000313" key="3">
    <source>
        <dbReference type="Proteomes" id="UP000291822"/>
    </source>
</evidence>